<evidence type="ECO:0000313" key="3">
    <source>
        <dbReference type="Proteomes" id="UP000324222"/>
    </source>
</evidence>
<organism evidence="2 3">
    <name type="scientific">Portunus trituberculatus</name>
    <name type="common">Swimming crab</name>
    <name type="synonym">Neptunus trituberculatus</name>
    <dbReference type="NCBI Taxonomy" id="210409"/>
    <lineage>
        <taxon>Eukaryota</taxon>
        <taxon>Metazoa</taxon>
        <taxon>Ecdysozoa</taxon>
        <taxon>Arthropoda</taxon>
        <taxon>Crustacea</taxon>
        <taxon>Multicrustacea</taxon>
        <taxon>Malacostraca</taxon>
        <taxon>Eumalacostraca</taxon>
        <taxon>Eucarida</taxon>
        <taxon>Decapoda</taxon>
        <taxon>Pleocyemata</taxon>
        <taxon>Brachyura</taxon>
        <taxon>Eubrachyura</taxon>
        <taxon>Portunoidea</taxon>
        <taxon>Portunidae</taxon>
        <taxon>Portuninae</taxon>
        <taxon>Portunus</taxon>
    </lineage>
</organism>
<proteinExistence type="predicted"/>
<protein>
    <submittedName>
        <fullName evidence="2">Uncharacterized protein</fullName>
    </submittedName>
</protein>
<dbReference type="EMBL" id="VSRR010005449">
    <property type="protein sequence ID" value="MPC42467.1"/>
    <property type="molecule type" value="Genomic_DNA"/>
</dbReference>
<accession>A0A5B7FAA0</accession>
<sequence length="520" mass="54843">MKEILEVPFLIFFEKTPSPFSTARYHPSRQFLNSPLCCHRDYMLSSADPHGECLSCREVFCSLASHCDCCKTLSHDQSLHLLESLKDHKERRKASSFGKHKSPKSGQLQKHAQDGGNGSPFSGFQTVASQVDGSKLGMSGAMQRLGRARTAVAAWACWHPPQAQQQQQVKQCSALGTFCTVYGGGVGNSHLALMPCGRPTTQDTEVGICHTVPKPGGQTPFQDVEAAIDHMASMHGGQLIIPSHGLGTGETIPLSLVVEFGRSHAAKMSGVGVCPLAPMPGGHPLPRSGLGNVEPGGSVPGGLPLIQEASVEAGKPALVPGGSVVGQSLLAPMPVGHPLSAAGTCEGDWEEVLPNQEGVSLFLHLTGQGQGHLPSPEAASSSELTDVERAQGSVLPCHPTLTFPQSLMVQAVHEEAKCRFLKEPKPCSANFQLSTDWVGRAMGALLAPPPVNELGVLWPVGNPAVSVSCLLAQMEKVCGSMADIASWMDQVLATLAGVASSMEQDVLEFYFSKSASAEVS</sequence>
<dbReference type="Proteomes" id="UP000324222">
    <property type="component" value="Unassembled WGS sequence"/>
</dbReference>
<keyword evidence="3" id="KW-1185">Reference proteome</keyword>
<gene>
    <name evidence="2" type="ORF">E2C01_036089</name>
</gene>
<reference evidence="2 3" key="1">
    <citation type="submission" date="2019-05" db="EMBL/GenBank/DDBJ databases">
        <title>Another draft genome of Portunus trituberculatus and its Hox gene families provides insights of decapod evolution.</title>
        <authorList>
            <person name="Jeong J.-H."/>
            <person name="Song I."/>
            <person name="Kim S."/>
            <person name="Choi T."/>
            <person name="Kim D."/>
            <person name="Ryu S."/>
            <person name="Kim W."/>
        </authorList>
    </citation>
    <scope>NUCLEOTIDE SEQUENCE [LARGE SCALE GENOMIC DNA]</scope>
    <source>
        <tissue evidence="2">Muscle</tissue>
    </source>
</reference>
<dbReference type="AlphaFoldDB" id="A0A5B7FAA0"/>
<feature type="compositionally biased region" description="Basic residues" evidence="1">
    <location>
        <begin position="91"/>
        <end position="103"/>
    </location>
</feature>
<comment type="caution">
    <text evidence="2">The sequence shown here is derived from an EMBL/GenBank/DDBJ whole genome shotgun (WGS) entry which is preliminary data.</text>
</comment>
<name>A0A5B7FAA0_PORTR</name>
<evidence type="ECO:0000313" key="2">
    <source>
        <dbReference type="EMBL" id="MPC42467.1"/>
    </source>
</evidence>
<evidence type="ECO:0000256" key="1">
    <source>
        <dbReference type="SAM" id="MobiDB-lite"/>
    </source>
</evidence>
<feature type="region of interest" description="Disordered" evidence="1">
    <location>
        <begin position="91"/>
        <end position="124"/>
    </location>
</feature>